<dbReference type="RefSeq" id="WP_369254780.1">
    <property type="nucleotide sequence ID" value="NZ_CP163440.1"/>
</dbReference>
<dbReference type="AlphaFoldDB" id="A0AB39S0Z4"/>
<protein>
    <recommendedName>
        <fullName evidence="2">DUF4129 domain-containing protein</fullName>
    </recommendedName>
</protein>
<evidence type="ECO:0000313" key="1">
    <source>
        <dbReference type="EMBL" id="XDQ59902.1"/>
    </source>
</evidence>
<name>A0AB39S0Z4_9ACTN</name>
<evidence type="ECO:0008006" key="2">
    <source>
        <dbReference type="Google" id="ProtNLM"/>
    </source>
</evidence>
<sequence length="157" mass="17810">MQITGLVVSAIALLVSGVAVRYTTRTDKRDVFLKLHETLISPELQRGRRVLFDLYRRQGVVEDLRQEDYELANRALAALDVAAYYCEKKYVSEQDFLDLWAPALGRLKYAAAPFIEHRDGMFPGIPVWPHYRRLASQAELRLTSSGVAASVLSDRNL</sequence>
<gene>
    <name evidence="1" type="ORF">AB5J50_03555</name>
</gene>
<proteinExistence type="predicted"/>
<organism evidence="1">
    <name type="scientific">Streptomyces sp. R35</name>
    <dbReference type="NCBI Taxonomy" id="3238630"/>
    <lineage>
        <taxon>Bacteria</taxon>
        <taxon>Bacillati</taxon>
        <taxon>Actinomycetota</taxon>
        <taxon>Actinomycetes</taxon>
        <taxon>Kitasatosporales</taxon>
        <taxon>Streptomycetaceae</taxon>
        <taxon>Streptomyces</taxon>
    </lineage>
</organism>
<accession>A0AB39S0Z4</accession>
<dbReference type="EMBL" id="CP163440">
    <property type="protein sequence ID" value="XDQ59902.1"/>
    <property type="molecule type" value="Genomic_DNA"/>
</dbReference>
<reference evidence="1" key="1">
    <citation type="submission" date="2024-07" db="EMBL/GenBank/DDBJ databases">
        <authorList>
            <person name="Yu S.T."/>
        </authorList>
    </citation>
    <scope>NUCLEOTIDE SEQUENCE</scope>
    <source>
        <strain evidence="1">R35</strain>
    </source>
</reference>